<organism evidence="4 5">
    <name type="scientific">Citrus sinensis</name>
    <name type="common">Sweet orange</name>
    <name type="synonym">Citrus aurantium var. sinensis</name>
    <dbReference type="NCBI Taxonomy" id="2711"/>
    <lineage>
        <taxon>Eukaryota</taxon>
        <taxon>Viridiplantae</taxon>
        <taxon>Streptophyta</taxon>
        <taxon>Embryophyta</taxon>
        <taxon>Tracheophyta</taxon>
        <taxon>Spermatophyta</taxon>
        <taxon>Magnoliopsida</taxon>
        <taxon>eudicotyledons</taxon>
        <taxon>Gunneridae</taxon>
        <taxon>Pentapetalae</taxon>
        <taxon>rosids</taxon>
        <taxon>malvids</taxon>
        <taxon>Sapindales</taxon>
        <taxon>Rutaceae</taxon>
        <taxon>Aurantioideae</taxon>
        <taxon>Citrus</taxon>
    </lineage>
</organism>
<dbReference type="InterPro" id="IPR002048">
    <property type="entry name" value="EF_hand_dom"/>
</dbReference>
<protein>
    <recommendedName>
        <fullName evidence="3">EF-hand domain-containing protein</fullName>
    </recommendedName>
</protein>
<dbReference type="eggNOG" id="KOG0032">
    <property type="taxonomic scope" value="Eukaryota"/>
</dbReference>
<sequence length="99" mass="11198">SLCENLPTKEKQKLMEKFREMDTDNSDTLTLSELKAGLAKLGSALEESEVNQYMEAGDIDGNGNIDSIEFVNLMTDIYKLETPELLEKAFQYLDKNSDQ</sequence>
<accession>A0A067DCV6</accession>
<name>A0A067DCV6_CITSI</name>
<keyword evidence="2" id="KW-0106">Calcium</keyword>
<dbReference type="GO" id="GO:0005509">
    <property type="term" value="F:calcium ion binding"/>
    <property type="evidence" value="ECO:0000318"/>
    <property type="project" value="GO_Central"/>
</dbReference>
<dbReference type="PROSITE" id="PS50222">
    <property type="entry name" value="EF_HAND_2"/>
    <property type="match status" value="2"/>
</dbReference>
<dbReference type="EMBL" id="KK785809">
    <property type="protein sequence ID" value="KDO40819.1"/>
    <property type="molecule type" value="Genomic_DNA"/>
</dbReference>
<dbReference type="PANTHER" id="PTHR23048:SF0">
    <property type="entry name" value="CALMODULIN LIKE 3"/>
    <property type="match status" value="1"/>
</dbReference>
<evidence type="ECO:0000256" key="1">
    <source>
        <dbReference type="ARBA" id="ARBA00022737"/>
    </source>
</evidence>
<feature type="non-terminal residue" evidence="4">
    <location>
        <position position="1"/>
    </location>
</feature>
<dbReference type="PANTHER" id="PTHR23048">
    <property type="entry name" value="MYOSIN LIGHT CHAIN 1, 3"/>
    <property type="match status" value="1"/>
</dbReference>
<dbReference type="Gene3D" id="1.10.238.10">
    <property type="entry name" value="EF-hand"/>
    <property type="match status" value="1"/>
</dbReference>
<proteinExistence type="predicted"/>
<dbReference type="SUPFAM" id="SSF47473">
    <property type="entry name" value="EF-hand"/>
    <property type="match status" value="1"/>
</dbReference>
<dbReference type="PaxDb" id="2711-XP_006475070.1"/>
<feature type="domain" description="EF-hand" evidence="3">
    <location>
        <begin position="45"/>
        <end position="80"/>
    </location>
</feature>
<dbReference type="GO" id="GO:0030234">
    <property type="term" value="F:enzyme regulator activity"/>
    <property type="evidence" value="ECO:0000318"/>
    <property type="project" value="GO_Central"/>
</dbReference>
<keyword evidence="5" id="KW-1185">Reference proteome</keyword>
<dbReference type="CDD" id="cd00051">
    <property type="entry name" value="EFh"/>
    <property type="match status" value="1"/>
</dbReference>
<keyword evidence="1" id="KW-0677">Repeat</keyword>
<dbReference type="AlphaFoldDB" id="A0A067DCV6"/>
<dbReference type="Pfam" id="PF13499">
    <property type="entry name" value="EF-hand_7"/>
    <property type="match status" value="1"/>
</dbReference>
<reference evidence="4 5" key="1">
    <citation type="submission" date="2014-04" db="EMBL/GenBank/DDBJ databases">
        <authorList>
            <consortium name="International Citrus Genome Consortium"/>
            <person name="Gmitter F."/>
            <person name="Chen C."/>
            <person name="Farmerie W."/>
            <person name="Harkins T."/>
            <person name="Desany B."/>
            <person name="Mohiuddin M."/>
            <person name="Kodira C."/>
            <person name="Borodovsky M."/>
            <person name="Lomsadze A."/>
            <person name="Burns P."/>
            <person name="Jenkins J."/>
            <person name="Prochnik S."/>
            <person name="Shu S."/>
            <person name="Chapman J."/>
            <person name="Pitluck S."/>
            <person name="Schmutz J."/>
            <person name="Rokhsar D."/>
        </authorList>
    </citation>
    <scope>NUCLEOTIDE SEQUENCE</scope>
</reference>
<feature type="domain" description="EF-hand" evidence="3">
    <location>
        <begin position="9"/>
        <end position="44"/>
    </location>
</feature>
<dbReference type="InterPro" id="IPR018247">
    <property type="entry name" value="EF_Hand_1_Ca_BS"/>
</dbReference>
<dbReference type="PROSITE" id="PS00018">
    <property type="entry name" value="EF_HAND_1"/>
    <property type="match status" value="2"/>
</dbReference>
<dbReference type="InterPro" id="IPR011992">
    <property type="entry name" value="EF-hand-dom_pair"/>
</dbReference>
<dbReference type="InterPro" id="IPR050230">
    <property type="entry name" value="CALM/Myosin/TropC-like"/>
</dbReference>
<evidence type="ECO:0000259" key="3">
    <source>
        <dbReference type="PROSITE" id="PS50222"/>
    </source>
</evidence>
<gene>
    <name evidence="4" type="ORF">CISIN_1g0428231mg</name>
</gene>
<dbReference type="Proteomes" id="UP000027120">
    <property type="component" value="Unassembled WGS sequence"/>
</dbReference>
<evidence type="ECO:0000256" key="2">
    <source>
        <dbReference type="ARBA" id="ARBA00022837"/>
    </source>
</evidence>
<dbReference type="GO" id="GO:0005737">
    <property type="term" value="C:cytoplasm"/>
    <property type="evidence" value="ECO:0000318"/>
    <property type="project" value="GO_Central"/>
</dbReference>
<evidence type="ECO:0000313" key="5">
    <source>
        <dbReference type="Proteomes" id="UP000027120"/>
    </source>
</evidence>
<evidence type="ECO:0000313" key="4">
    <source>
        <dbReference type="EMBL" id="KDO40819.1"/>
    </source>
</evidence>
<dbReference type="SMART" id="SM00054">
    <property type="entry name" value="EFh"/>
    <property type="match status" value="2"/>
</dbReference>